<evidence type="ECO:0000256" key="2">
    <source>
        <dbReference type="ARBA" id="ARBA00022448"/>
    </source>
</evidence>
<keyword evidence="3 9" id="KW-1003">Cell membrane</keyword>
<feature type="transmembrane region" description="Helical" evidence="9">
    <location>
        <begin position="921"/>
        <end position="939"/>
    </location>
</feature>
<dbReference type="Pfam" id="PF07549">
    <property type="entry name" value="Sec_GG"/>
    <property type="match status" value="1"/>
</dbReference>
<feature type="transmembrane region" description="Helical" evidence="9">
    <location>
        <begin position="873"/>
        <end position="892"/>
    </location>
</feature>
<evidence type="ECO:0000256" key="3">
    <source>
        <dbReference type="ARBA" id="ARBA00022475"/>
    </source>
</evidence>
<feature type="transmembrane region" description="Helical" evidence="9">
    <location>
        <begin position="828"/>
        <end position="853"/>
    </location>
</feature>
<feature type="transmembrane region" description="Helical" evidence="9">
    <location>
        <begin position="435"/>
        <end position="456"/>
    </location>
</feature>
<evidence type="ECO:0000256" key="5">
    <source>
        <dbReference type="ARBA" id="ARBA00022927"/>
    </source>
</evidence>
<dbReference type="InterPro" id="IPR022645">
    <property type="entry name" value="SecD/SecF_bac"/>
</dbReference>
<reference evidence="13 14" key="1">
    <citation type="submission" date="2019-02" db="EMBL/GenBank/DDBJ databases">
        <title>Deep-cultivation of Planctomycetes and their phenomic and genomic characterization uncovers novel biology.</title>
        <authorList>
            <person name="Wiegand S."/>
            <person name="Jogler M."/>
            <person name="Boedeker C."/>
            <person name="Pinto D."/>
            <person name="Vollmers J."/>
            <person name="Rivas-Marin E."/>
            <person name="Kohn T."/>
            <person name="Peeters S.H."/>
            <person name="Heuer A."/>
            <person name="Rast P."/>
            <person name="Oberbeckmann S."/>
            <person name="Bunk B."/>
            <person name="Jeske O."/>
            <person name="Meyerdierks A."/>
            <person name="Storesund J.E."/>
            <person name="Kallscheuer N."/>
            <person name="Luecker S."/>
            <person name="Lage O.M."/>
            <person name="Pohl T."/>
            <person name="Merkel B.J."/>
            <person name="Hornburger P."/>
            <person name="Mueller R.-W."/>
            <person name="Bruemmer F."/>
            <person name="Labrenz M."/>
            <person name="Spormann A.M."/>
            <person name="Op den Camp H."/>
            <person name="Overmann J."/>
            <person name="Amann R."/>
            <person name="Jetten M.S.M."/>
            <person name="Mascher T."/>
            <person name="Medema M.H."/>
            <person name="Devos D.P."/>
            <person name="Kaster A.-K."/>
            <person name="Ovreas L."/>
            <person name="Rohde M."/>
            <person name="Galperin M.Y."/>
            <person name="Jogler C."/>
        </authorList>
    </citation>
    <scope>NUCLEOTIDE SEQUENCE [LARGE SCALE GENOMIC DNA]</scope>
    <source>
        <strain evidence="13 14">Mal48</strain>
    </source>
</reference>
<comment type="subunit">
    <text evidence="9">Forms a complex with SecF. Part of the essential Sec protein translocation apparatus which comprises SecA, SecYEG and auxiliary proteins SecDF. Other proteins may also be involved.</text>
</comment>
<evidence type="ECO:0000313" key="13">
    <source>
        <dbReference type="EMBL" id="QDT34418.1"/>
    </source>
</evidence>
<feature type="transmembrane region" description="Helical" evidence="9">
    <location>
        <begin position="563"/>
        <end position="581"/>
    </location>
</feature>
<evidence type="ECO:0000256" key="9">
    <source>
        <dbReference type="HAMAP-Rule" id="MF_01463"/>
    </source>
</evidence>
<dbReference type="AlphaFoldDB" id="A0A517QS09"/>
<accession>A0A517QS09</accession>
<keyword evidence="5 9" id="KW-0653">Protein transport</keyword>
<evidence type="ECO:0000259" key="12">
    <source>
        <dbReference type="Pfam" id="PF22599"/>
    </source>
</evidence>
<keyword evidence="6 9" id="KW-1133">Transmembrane helix</keyword>
<feature type="transmembrane region" description="Helical" evidence="9">
    <location>
        <begin position="945"/>
        <end position="972"/>
    </location>
</feature>
<comment type="similarity">
    <text evidence="9">Belongs to the SecD/SecF family. SecD subfamily.</text>
</comment>
<dbReference type="GO" id="GO:0005886">
    <property type="term" value="C:plasma membrane"/>
    <property type="evidence" value="ECO:0007669"/>
    <property type="project" value="UniProtKB-SubCell"/>
</dbReference>
<keyword evidence="7 9" id="KW-0811">Translocation</keyword>
<dbReference type="HAMAP" id="MF_01463_B">
    <property type="entry name" value="SecD_B"/>
    <property type="match status" value="1"/>
</dbReference>
<evidence type="ECO:0000256" key="8">
    <source>
        <dbReference type="ARBA" id="ARBA00023136"/>
    </source>
</evidence>
<evidence type="ECO:0000256" key="1">
    <source>
        <dbReference type="ARBA" id="ARBA00004651"/>
    </source>
</evidence>
<feature type="transmembrane region" description="Helical" evidence="9">
    <location>
        <begin position="409"/>
        <end position="429"/>
    </location>
</feature>
<dbReference type="PANTHER" id="PTHR30081">
    <property type="entry name" value="PROTEIN-EXPORT MEMBRANE PROTEIN SEC"/>
    <property type="match status" value="1"/>
</dbReference>
<feature type="transmembrane region" description="Helical" evidence="9">
    <location>
        <begin position="508"/>
        <end position="532"/>
    </location>
</feature>
<protein>
    <recommendedName>
        <fullName evidence="9 10">Multifunctional fusion protein</fullName>
    </recommendedName>
    <domain>
        <recommendedName>
            <fullName evidence="9">Protein translocase subunit SecD</fullName>
        </recommendedName>
    </domain>
    <domain>
        <recommendedName>
            <fullName evidence="10">Protein-export membrane protein SecF</fullName>
        </recommendedName>
    </domain>
</protein>
<comment type="subcellular location">
    <subcellularLocation>
        <location evidence="1 9">Cell membrane</location>
        <topology evidence="1 9">Multi-pass membrane protein</topology>
    </subcellularLocation>
</comment>
<feature type="transmembrane region" description="Helical" evidence="9">
    <location>
        <begin position="802"/>
        <end position="821"/>
    </location>
</feature>
<keyword evidence="8 9" id="KW-0472">Membrane</keyword>
<dbReference type="GO" id="GO:0065002">
    <property type="term" value="P:intracellular protein transmembrane transport"/>
    <property type="evidence" value="ECO:0007669"/>
    <property type="project" value="UniProtKB-UniRule"/>
</dbReference>
<name>A0A517QS09_9PLAN</name>
<dbReference type="Pfam" id="PF22599">
    <property type="entry name" value="SecDF_P1_head"/>
    <property type="match status" value="1"/>
</dbReference>
<dbReference type="HAMAP" id="MF_01464_B">
    <property type="entry name" value="SecF_B"/>
    <property type="match status" value="1"/>
</dbReference>
<comment type="subunit">
    <text evidence="10">Forms a complex with SecD. Part of the essential Sec protein translocation apparatus which comprises SecA, SecYEG and auxiliary proteins SecDF. Other proteins may also be involved.</text>
</comment>
<keyword evidence="14" id="KW-1185">Reference proteome</keyword>
<dbReference type="GO" id="GO:0043952">
    <property type="term" value="P:protein transport by the Sec complex"/>
    <property type="evidence" value="ECO:0007669"/>
    <property type="project" value="UniProtKB-UniRule"/>
</dbReference>
<keyword evidence="4 9" id="KW-0812">Transmembrane</keyword>
<dbReference type="PRINTS" id="PR01755">
    <property type="entry name" value="SECFTRNLCASE"/>
</dbReference>
<dbReference type="InterPro" id="IPR022813">
    <property type="entry name" value="SecD/SecF_arch_bac"/>
</dbReference>
<dbReference type="PANTHER" id="PTHR30081:SF1">
    <property type="entry name" value="PROTEIN TRANSLOCASE SUBUNIT SECD"/>
    <property type="match status" value="1"/>
</dbReference>
<dbReference type="Gene3D" id="3.30.1360.200">
    <property type="match status" value="1"/>
</dbReference>
<organism evidence="13 14">
    <name type="scientific">Thalassoglobus polymorphus</name>
    <dbReference type="NCBI Taxonomy" id="2527994"/>
    <lineage>
        <taxon>Bacteria</taxon>
        <taxon>Pseudomonadati</taxon>
        <taxon>Planctomycetota</taxon>
        <taxon>Planctomycetia</taxon>
        <taxon>Planctomycetales</taxon>
        <taxon>Planctomycetaceae</taxon>
        <taxon>Thalassoglobus</taxon>
    </lineage>
</organism>
<evidence type="ECO:0000256" key="7">
    <source>
        <dbReference type="ARBA" id="ARBA00023010"/>
    </source>
</evidence>
<dbReference type="KEGG" id="tpol:Mal48_36780"/>
<dbReference type="NCBIfam" id="TIGR01129">
    <property type="entry name" value="secD"/>
    <property type="match status" value="1"/>
</dbReference>
<proteinExistence type="inferred from homology"/>
<dbReference type="Proteomes" id="UP000315724">
    <property type="component" value="Chromosome"/>
</dbReference>
<dbReference type="Gene3D" id="3.30.70.3220">
    <property type="match status" value="1"/>
</dbReference>
<feature type="domain" description="Protein export membrane protein SecD/SecF C-terminal" evidence="11">
    <location>
        <begin position="780"/>
        <end position="974"/>
    </location>
</feature>
<gene>
    <name evidence="9" type="primary">secD</name>
    <name evidence="10" type="synonym">secF</name>
    <name evidence="13" type="ORF">Mal48_36780</name>
</gene>
<feature type="transmembrane region" description="Helical" evidence="9">
    <location>
        <begin position="385"/>
        <end position="404"/>
    </location>
</feature>
<dbReference type="InterPro" id="IPR055344">
    <property type="entry name" value="SecD_SecF_C_bact"/>
</dbReference>
<dbReference type="Pfam" id="PF02355">
    <property type="entry name" value="SecD_SecF_C"/>
    <property type="match status" value="2"/>
</dbReference>
<evidence type="ECO:0000256" key="4">
    <source>
        <dbReference type="ARBA" id="ARBA00022692"/>
    </source>
</evidence>
<dbReference type="EMBL" id="CP036267">
    <property type="protein sequence ID" value="QDT34418.1"/>
    <property type="molecule type" value="Genomic_DNA"/>
</dbReference>
<evidence type="ECO:0000256" key="6">
    <source>
        <dbReference type="ARBA" id="ARBA00022989"/>
    </source>
</evidence>
<evidence type="ECO:0000256" key="10">
    <source>
        <dbReference type="HAMAP-Rule" id="MF_01464"/>
    </source>
</evidence>
<comment type="similarity">
    <text evidence="10">Belongs to the SecD/SecF family. SecF subfamily.</text>
</comment>
<dbReference type="Gene3D" id="1.20.1640.10">
    <property type="entry name" value="Multidrug efflux transporter AcrB transmembrane domain"/>
    <property type="match status" value="2"/>
</dbReference>
<dbReference type="NCBIfam" id="TIGR00916">
    <property type="entry name" value="2A0604s01"/>
    <property type="match status" value="1"/>
</dbReference>
<feature type="transmembrane region" description="Helical" evidence="9">
    <location>
        <begin position="29"/>
        <end position="52"/>
    </location>
</feature>
<keyword evidence="2 9" id="KW-0813">Transport</keyword>
<dbReference type="InterPro" id="IPR005791">
    <property type="entry name" value="SecD"/>
</dbReference>
<dbReference type="InterPro" id="IPR048634">
    <property type="entry name" value="SecD_SecF_C"/>
</dbReference>
<dbReference type="GO" id="GO:0015450">
    <property type="term" value="F:protein-transporting ATPase activity"/>
    <property type="evidence" value="ECO:0007669"/>
    <property type="project" value="InterPro"/>
</dbReference>
<feature type="transmembrane region" description="Helical" evidence="9">
    <location>
        <begin position="477"/>
        <end position="502"/>
    </location>
</feature>
<sequence>MNPLMMNFAIFAQQSISDAEEVAEASSGAGWGTFFLVVGILVLPFVLGSLIANALKMKDLATRLSLVFLALTMAISPFVMTVSNNESILSAIDLGIDLAGGTNMVFEVDKEAAKAEDKQITPDLMNKMVEKVKLRVNPTGTEEVTVRRVGADRIEVIIPGADAERVKKVKDQIVSLGNLEFAILANTVLHQEQIALANDSSNVRDNNVYLGQDVVAMWRRSALDPDGDPKISPGSVDSTVYTRQVEEDGKSITEFLVIVRKQRITGRYLIGVRETITDQGLAVGFTFNERGGYLFGQVTGEYQKRDGAGYSNHLAVLLDGTIHSAPTVNGVITTTGVIEGNFTQPEIDTLVGVLSAGALDVPLVEEPVTEFTISALLGEEVQRKGFTAIALALAGVFIFTLVYYRKAGLIADICLALNIILVMGAMSLIDATFTLPGLAGLVLTIGMAVDANVLIFERMREEQARGSSIRMSIKNGFEKAFSTIFDANITTLLTAIVLYYIGTDQVKGFAVTLFIGILTSMFSALFIGRLIFEIAERKHLFKDLKMMSLIDPKGIDFLGKKKLAAMASLVVIVIGLIAVGMRGSENLDIDFRGGSMVTFRFLGDAPEVSEVRAALEPKFGNDITLEQLTVVEEGVSNKLYRLRTVVDDTAQVSANIKEAFAEGPYELVQQHVTFGEVKEVAAPVDETKPKIEPEAEAEVAATKLNRAVEVTLTQEMTPAALADQAAGLLRKMNYVDPETLVTGDTADDESVKVSQVTLTFDSFIPANDVDRVLTDLKVDLEKDPHFEEINTFDQSVTGDAKLAAITAMGFSLLAIVAYLWVRFQRVTFGLAACAALIHDVLIVLGLVALGAYLSGTPLKAIFMLEDFKINLPIIAAFLTIVGYSLNDTIVVFDRIREVRGRNPALTEAMVNTSLNQTLSRTILTSLTTLIVVLILYVLGGEGIHGFAYCLTLGIVVGTYSSIYVASPTLVWLMNREQKKAAPSTTT</sequence>
<dbReference type="GO" id="GO:0006605">
    <property type="term" value="P:protein targeting"/>
    <property type="evidence" value="ECO:0007669"/>
    <property type="project" value="UniProtKB-UniRule"/>
</dbReference>
<comment type="caution">
    <text evidence="9">Lacks conserved residue(s) required for the propagation of feature annotation.</text>
</comment>
<evidence type="ECO:0000313" key="14">
    <source>
        <dbReference type="Proteomes" id="UP000315724"/>
    </source>
</evidence>
<dbReference type="NCBIfam" id="TIGR00966">
    <property type="entry name" value="transloc_SecF"/>
    <property type="match status" value="1"/>
</dbReference>
<feature type="transmembrane region" description="Helical" evidence="9">
    <location>
        <begin position="64"/>
        <end position="82"/>
    </location>
</feature>
<dbReference type="FunFam" id="1.20.1640.10:FF:000004">
    <property type="entry name" value="Protein translocase subunit SecD"/>
    <property type="match status" value="1"/>
</dbReference>
<dbReference type="SUPFAM" id="SSF82866">
    <property type="entry name" value="Multidrug efflux transporter AcrB transmembrane domain"/>
    <property type="match status" value="2"/>
</dbReference>
<dbReference type="InterPro" id="IPR054384">
    <property type="entry name" value="SecDF_P1_head"/>
</dbReference>
<comment type="function">
    <text evidence="9">Part of the Sec protein translocase complex. Interacts with the SecYEG preprotein conducting channel. SecDF uses the proton motive force (PMF) to complete protein translocation after the ATP-dependent function of SecA.</text>
</comment>
<dbReference type="InterPro" id="IPR022646">
    <property type="entry name" value="SecD/SecF_CS"/>
</dbReference>
<feature type="domain" description="SecDF P1 head subdomain" evidence="12">
    <location>
        <begin position="254"/>
        <end position="361"/>
    </location>
</feature>
<feature type="domain" description="Protein export membrane protein SecD/SecF C-terminal" evidence="11">
    <location>
        <begin position="370"/>
        <end position="531"/>
    </location>
</feature>
<evidence type="ECO:0000259" key="11">
    <source>
        <dbReference type="Pfam" id="PF02355"/>
    </source>
</evidence>
<dbReference type="InterPro" id="IPR005665">
    <property type="entry name" value="SecF_bac"/>
</dbReference>